<dbReference type="PANTHER" id="PTHR38439:SF3">
    <property type="entry name" value="COPPER-RESISTANT CUPROPROTEIN COPI"/>
    <property type="match status" value="1"/>
</dbReference>
<dbReference type="RefSeq" id="WP_074631189.1">
    <property type="nucleotide sequence ID" value="NZ_FNKY01000001.1"/>
</dbReference>
<dbReference type="Pfam" id="PF13473">
    <property type="entry name" value="Cupredoxin_1"/>
    <property type="match status" value="1"/>
</dbReference>
<name>A0ABY0TBH9_9PROT</name>
<dbReference type="EMBL" id="FNKY01000001">
    <property type="protein sequence ID" value="SDQ48934.1"/>
    <property type="molecule type" value="Genomic_DNA"/>
</dbReference>
<keyword evidence="3" id="KW-0732">Signal</keyword>
<dbReference type="Proteomes" id="UP000183471">
    <property type="component" value="Unassembled WGS sequence"/>
</dbReference>
<dbReference type="InterPro" id="IPR008972">
    <property type="entry name" value="Cupredoxin"/>
</dbReference>
<evidence type="ECO:0000256" key="1">
    <source>
        <dbReference type="ARBA" id="ARBA00022723"/>
    </source>
</evidence>
<protein>
    <submittedName>
        <fullName evidence="5">Uncharacterized copper-binding protein, cupredoxin-like subfamily</fullName>
    </submittedName>
</protein>
<dbReference type="Gene3D" id="2.60.40.420">
    <property type="entry name" value="Cupredoxins - blue copper proteins"/>
    <property type="match status" value="1"/>
</dbReference>
<proteinExistence type="predicted"/>
<evidence type="ECO:0000259" key="4">
    <source>
        <dbReference type="Pfam" id="PF13473"/>
    </source>
</evidence>
<evidence type="ECO:0000256" key="3">
    <source>
        <dbReference type="SAM" id="SignalP"/>
    </source>
</evidence>
<organism evidence="5 6">
    <name type="scientific">Nitrosospira multiformis</name>
    <dbReference type="NCBI Taxonomy" id="1231"/>
    <lineage>
        <taxon>Bacteria</taxon>
        <taxon>Pseudomonadati</taxon>
        <taxon>Pseudomonadota</taxon>
        <taxon>Betaproteobacteria</taxon>
        <taxon>Nitrosomonadales</taxon>
        <taxon>Nitrosomonadaceae</taxon>
        <taxon>Nitrosospira</taxon>
    </lineage>
</organism>
<dbReference type="SUPFAM" id="SSF49503">
    <property type="entry name" value="Cupredoxins"/>
    <property type="match status" value="1"/>
</dbReference>
<dbReference type="InterPro" id="IPR050845">
    <property type="entry name" value="Cu-binding_ET"/>
</dbReference>
<comment type="caution">
    <text evidence="5">The sequence shown here is derived from an EMBL/GenBank/DDBJ whole genome shotgun (WGS) entry which is preliminary data.</text>
</comment>
<feature type="domain" description="EfeO-type cupredoxin-like" evidence="4">
    <location>
        <begin position="41"/>
        <end position="84"/>
    </location>
</feature>
<keyword evidence="2" id="KW-0186">Copper</keyword>
<feature type="signal peptide" evidence="3">
    <location>
        <begin position="1"/>
        <end position="21"/>
    </location>
</feature>
<gene>
    <name evidence="5" type="ORF">SAMN05216402_1051</name>
</gene>
<dbReference type="PANTHER" id="PTHR38439">
    <property type="entry name" value="AURACYANIN-B"/>
    <property type="match status" value="1"/>
</dbReference>
<reference evidence="5 6" key="1">
    <citation type="submission" date="2016-10" db="EMBL/GenBank/DDBJ databases">
        <authorList>
            <person name="Varghese N."/>
            <person name="Submissions S."/>
        </authorList>
    </citation>
    <scope>NUCLEOTIDE SEQUENCE [LARGE SCALE GENOMIC DNA]</scope>
    <source>
        <strain evidence="5 6">Nl1</strain>
    </source>
</reference>
<keyword evidence="6" id="KW-1185">Reference proteome</keyword>
<evidence type="ECO:0000313" key="6">
    <source>
        <dbReference type="Proteomes" id="UP000183471"/>
    </source>
</evidence>
<evidence type="ECO:0000256" key="2">
    <source>
        <dbReference type="ARBA" id="ARBA00023008"/>
    </source>
</evidence>
<feature type="chain" id="PRO_5045816990" evidence="3">
    <location>
        <begin position="22"/>
        <end position="158"/>
    </location>
</feature>
<keyword evidence="1" id="KW-0479">Metal-binding</keyword>
<evidence type="ECO:0000313" key="5">
    <source>
        <dbReference type="EMBL" id="SDQ48934.1"/>
    </source>
</evidence>
<sequence length="158" mass="17149">MKHLLIVSALTLGLMSAGISADENHPGGDSTVGSPGDLSKVSRTIEVTMVENRFKPSEIKVKQGETIKFLLKNTGKKKHEIMIGTPDEIDKHGKIMKKFPDKEHPDEPNMISVSPGKTGELVWHFTEAGVVDFACPLPGHFKGMGFPGMKGTIEVEAK</sequence>
<dbReference type="InterPro" id="IPR028096">
    <property type="entry name" value="EfeO_Cupredoxin"/>
</dbReference>
<dbReference type="CDD" id="cd04211">
    <property type="entry name" value="Cupredoxin_like_2"/>
    <property type="match status" value="1"/>
</dbReference>
<accession>A0ABY0TBH9</accession>